<dbReference type="InterPro" id="IPR011009">
    <property type="entry name" value="Kinase-like_dom_sf"/>
</dbReference>
<dbReference type="PROSITE" id="PS50011">
    <property type="entry name" value="PROTEIN_KINASE_DOM"/>
    <property type="match status" value="1"/>
</dbReference>
<evidence type="ECO:0000256" key="4">
    <source>
        <dbReference type="ARBA" id="ARBA00022741"/>
    </source>
</evidence>
<dbReference type="Pfam" id="PF07676">
    <property type="entry name" value="PD40"/>
    <property type="match status" value="2"/>
</dbReference>
<dbReference type="FunFam" id="1.10.510.10:FF:000021">
    <property type="entry name" value="Serine/threonine protein kinase"/>
    <property type="match status" value="1"/>
</dbReference>
<dbReference type="InterPro" id="IPR000719">
    <property type="entry name" value="Prot_kinase_dom"/>
</dbReference>
<evidence type="ECO:0000256" key="6">
    <source>
        <dbReference type="ARBA" id="ARBA00022840"/>
    </source>
</evidence>
<keyword evidence="5 9" id="KW-0418">Kinase</keyword>
<dbReference type="InterPro" id="IPR008271">
    <property type="entry name" value="Ser/Thr_kinase_AS"/>
</dbReference>
<dbReference type="EC" id="2.7.11.1" evidence="1"/>
<feature type="binding site" evidence="7">
    <location>
        <position position="50"/>
    </location>
    <ligand>
        <name>ATP</name>
        <dbReference type="ChEBI" id="CHEBI:30616"/>
    </ligand>
</feature>
<evidence type="ECO:0000313" key="9">
    <source>
        <dbReference type="EMBL" id="CAA9335848.1"/>
    </source>
</evidence>
<dbReference type="PANTHER" id="PTHR43289:SF6">
    <property type="entry name" value="SERINE_THREONINE-PROTEIN KINASE NEKL-3"/>
    <property type="match status" value="1"/>
</dbReference>
<keyword evidence="4 7" id="KW-0547">Nucleotide-binding</keyword>
<dbReference type="GO" id="GO:0005524">
    <property type="term" value="F:ATP binding"/>
    <property type="evidence" value="ECO:0007669"/>
    <property type="project" value="UniProtKB-UniRule"/>
</dbReference>
<proteinExistence type="predicted"/>
<dbReference type="PANTHER" id="PTHR43289">
    <property type="entry name" value="MITOGEN-ACTIVATED PROTEIN KINASE KINASE KINASE 20-RELATED"/>
    <property type="match status" value="1"/>
</dbReference>
<dbReference type="SUPFAM" id="SSF56112">
    <property type="entry name" value="Protein kinase-like (PK-like)"/>
    <property type="match status" value="1"/>
</dbReference>
<dbReference type="GO" id="GO:0004674">
    <property type="term" value="F:protein serine/threonine kinase activity"/>
    <property type="evidence" value="ECO:0007669"/>
    <property type="project" value="UniProtKB-KW"/>
</dbReference>
<reference evidence="9" key="1">
    <citation type="submission" date="2020-02" db="EMBL/GenBank/DDBJ databases">
        <authorList>
            <person name="Meier V. D."/>
        </authorList>
    </citation>
    <scope>NUCLEOTIDE SEQUENCE</scope>
    <source>
        <strain evidence="9">AVDCRST_MAG40</strain>
    </source>
</reference>
<dbReference type="SMART" id="SM00220">
    <property type="entry name" value="S_TKc"/>
    <property type="match status" value="1"/>
</dbReference>
<evidence type="ECO:0000256" key="1">
    <source>
        <dbReference type="ARBA" id="ARBA00012513"/>
    </source>
</evidence>
<keyword evidence="2 9" id="KW-0723">Serine/threonine-protein kinase</keyword>
<evidence type="ECO:0000259" key="8">
    <source>
        <dbReference type="PROSITE" id="PS50011"/>
    </source>
</evidence>
<dbReference type="EMBL" id="CADCTX010000637">
    <property type="protein sequence ID" value="CAA9335848.1"/>
    <property type="molecule type" value="Genomic_DNA"/>
</dbReference>
<evidence type="ECO:0000256" key="3">
    <source>
        <dbReference type="ARBA" id="ARBA00022679"/>
    </source>
</evidence>
<dbReference type="PROSITE" id="PS00108">
    <property type="entry name" value="PROTEIN_KINASE_ST"/>
    <property type="match status" value="1"/>
</dbReference>
<dbReference type="InterPro" id="IPR017441">
    <property type="entry name" value="Protein_kinase_ATP_BS"/>
</dbReference>
<dbReference type="SUPFAM" id="SSF82171">
    <property type="entry name" value="DPP6 N-terminal domain-like"/>
    <property type="match status" value="1"/>
</dbReference>
<dbReference type="Gene3D" id="2.120.10.30">
    <property type="entry name" value="TolB, C-terminal domain"/>
    <property type="match status" value="2"/>
</dbReference>
<evidence type="ECO:0000256" key="2">
    <source>
        <dbReference type="ARBA" id="ARBA00022527"/>
    </source>
</evidence>
<dbReference type="InterPro" id="IPR011659">
    <property type="entry name" value="WD40"/>
</dbReference>
<organism evidence="9">
    <name type="scientific">uncultured Gemmatimonadaceae bacterium</name>
    <dbReference type="NCBI Taxonomy" id="246130"/>
    <lineage>
        <taxon>Bacteria</taxon>
        <taxon>Pseudomonadati</taxon>
        <taxon>Gemmatimonadota</taxon>
        <taxon>Gemmatimonadia</taxon>
        <taxon>Gemmatimonadales</taxon>
        <taxon>Gemmatimonadaceae</taxon>
        <taxon>environmental samples</taxon>
    </lineage>
</organism>
<evidence type="ECO:0000256" key="7">
    <source>
        <dbReference type="PROSITE-ProRule" id="PRU10141"/>
    </source>
</evidence>
<dbReference type="Gene3D" id="3.30.200.20">
    <property type="entry name" value="Phosphorylase Kinase, domain 1"/>
    <property type="match status" value="1"/>
</dbReference>
<accession>A0A6J4LR69</accession>
<gene>
    <name evidence="9" type="ORF">AVDCRST_MAG40-2158</name>
</gene>
<dbReference type="CDD" id="cd14014">
    <property type="entry name" value="STKc_PknB_like"/>
    <property type="match status" value="1"/>
</dbReference>
<name>A0A6J4LR69_9BACT</name>
<protein>
    <recommendedName>
        <fullName evidence="1">non-specific serine/threonine protein kinase</fullName>
        <ecNumber evidence="1">2.7.11.1</ecNumber>
    </recommendedName>
</protein>
<dbReference type="SUPFAM" id="SSF69304">
    <property type="entry name" value="Tricorn protease N-terminal domain"/>
    <property type="match status" value="1"/>
</dbReference>
<feature type="domain" description="Protein kinase" evidence="8">
    <location>
        <begin position="21"/>
        <end position="283"/>
    </location>
</feature>
<dbReference type="Pfam" id="PF00069">
    <property type="entry name" value="Pkinase"/>
    <property type="match status" value="1"/>
</dbReference>
<keyword evidence="6 7" id="KW-0067">ATP-binding</keyword>
<dbReference type="Gene3D" id="1.10.510.10">
    <property type="entry name" value="Transferase(Phosphotransferase) domain 1"/>
    <property type="match status" value="1"/>
</dbReference>
<sequence>MSLPSLAGLLGALTSAVSGRYRVERELGAGGMATVYLAHDVKHDREVAIKVLHPDLGAALGAERFLGEIRTTARLQHPHVLPLLDSGEADGLLFYVMPYVAGETLRARLARERQLPIPEAVRIAREVASALDHAHRHGVIHRDIKPENILLADGQALVADFGIALAVQQAGGRRITQTGLSLGTPQYMSPEQAMGEKSIDARSDVYALGCVLYEMLTGEPPFTGASVQAIVARLISEEPRPLAVQRRSIPDHVDAAALRALEKLPADRFATAAEFAAALDGTAATATTRTGPSRRGARPARGAMLAFGGLAAASAALAAWGWLRPVPAPEVVRYRIIIDSVPAVRDWAGELAISPDGALIVRSGGPAGTLLVRRRDELGFSPLAGTEGASGPFFSPDGGRIGYYANGALVAIPVVGGPPTVIADSVPTPEPVSWGSDGYLYRTMLRDGASVIARSEARAGAPVERVTIVDTAAGELLHSHPELLPDRRTLLFELVYRDGRRAIAVAKVGTGRHAALLEGGARARHGGDGVLLYTTGDGKLWAVPFDAERRATSGTARQVADGIPSTIVGPVDFAVSTSGTLVYSTEDAGARRELVWVTRTGEREPLDSTWKGEFSSPALSRDGTRVAVTLRDGDRVHVWIKPVAGGVPTKLTTQLRIHVEPAWSPDGRWVSYIATGGIANTGDVWRQRADGGPPERLAQNRRPLSEQVWTPDGALVVRTTTPTVGAGDILLLRPGGGSAAPLVAAPLVASPRPEYSPAVSPDGRWLAYVSSETGRFEVYVAPFDAPGAAKWTVSSNGGSAPRWSPRGDELFYLDTRSNLVAARVAAAPSFAVQDTRVLFNASDFIHTSFSRRNYDVAADGQRFLMVQRADGAKRGQVVVVEHWLEEMRRRAKTP</sequence>
<dbReference type="AlphaFoldDB" id="A0A6J4LR69"/>
<evidence type="ECO:0000256" key="5">
    <source>
        <dbReference type="ARBA" id="ARBA00022777"/>
    </source>
</evidence>
<keyword evidence="3" id="KW-0808">Transferase</keyword>
<dbReference type="PROSITE" id="PS00107">
    <property type="entry name" value="PROTEIN_KINASE_ATP"/>
    <property type="match status" value="1"/>
</dbReference>
<dbReference type="InterPro" id="IPR011042">
    <property type="entry name" value="6-blade_b-propeller_TolB-like"/>
</dbReference>